<dbReference type="InterPro" id="IPR006131">
    <property type="entry name" value="Asp_carbamoyltransf_Asp/Orn-bd"/>
</dbReference>
<dbReference type="PROSITE" id="PS00097">
    <property type="entry name" value="CARBAMOYLTRANSFERASE"/>
    <property type="match status" value="1"/>
</dbReference>
<dbReference type="Proteomes" id="UP001596380">
    <property type="component" value="Unassembled WGS sequence"/>
</dbReference>
<dbReference type="SUPFAM" id="SSF53671">
    <property type="entry name" value="Aspartate/ornithine carbamoyltransferase"/>
    <property type="match status" value="1"/>
</dbReference>
<evidence type="ECO:0000259" key="4">
    <source>
        <dbReference type="Pfam" id="PF02729"/>
    </source>
</evidence>
<dbReference type="InterPro" id="IPR006130">
    <property type="entry name" value="Asp/Orn_carbamoylTrfase"/>
</dbReference>
<dbReference type="PANTHER" id="PTHR45753:SF3">
    <property type="entry name" value="ORNITHINE TRANSCARBAMYLASE, MITOCHONDRIAL"/>
    <property type="match status" value="1"/>
</dbReference>
<dbReference type="Pfam" id="PF00185">
    <property type="entry name" value="OTCace"/>
    <property type="match status" value="1"/>
</dbReference>
<dbReference type="PANTHER" id="PTHR45753">
    <property type="entry name" value="ORNITHINE CARBAMOYLTRANSFERASE, MITOCHONDRIAL"/>
    <property type="match status" value="1"/>
</dbReference>
<proteinExistence type="inferred from homology"/>
<dbReference type="Gene3D" id="3.40.50.1370">
    <property type="entry name" value="Aspartate/ornithine carbamoyltransferase"/>
    <property type="match status" value="2"/>
</dbReference>
<protein>
    <submittedName>
        <fullName evidence="5">Ornithine carbamoyltransferase</fullName>
    </submittedName>
</protein>
<reference evidence="6" key="1">
    <citation type="journal article" date="2019" name="Int. J. Syst. Evol. Microbiol.">
        <title>The Global Catalogue of Microorganisms (GCM) 10K type strain sequencing project: providing services to taxonomists for standard genome sequencing and annotation.</title>
        <authorList>
            <consortium name="The Broad Institute Genomics Platform"/>
            <consortium name="The Broad Institute Genome Sequencing Center for Infectious Disease"/>
            <person name="Wu L."/>
            <person name="Ma J."/>
        </authorList>
    </citation>
    <scope>NUCLEOTIDE SEQUENCE [LARGE SCALE GENOMIC DNA]</scope>
    <source>
        <strain evidence="6">JCM 3369</strain>
    </source>
</reference>
<dbReference type="PRINTS" id="PR00102">
    <property type="entry name" value="OTCASE"/>
</dbReference>
<dbReference type="RefSeq" id="WP_160822910.1">
    <property type="nucleotide sequence ID" value="NZ_JBHSXS010000008.1"/>
</dbReference>
<evidence type="ECO:0000256" key="1">
    <source>
        <dbReference type="ARBA" id="ARBA00022679"/>
    </source>
</evidence>
<name>A0ABW2CJ31_9ACTN</name>
<dbReference type="InterPro" id="IPR006132">
    <property type="entry name" value="Asp/Orn_carbamoyltranf_P-bd"/>
</dbReference>
<feature type="domain" description="Aspartate/ornithine carbamoyltransferase carbamoyl-P binding" evidence="4">
    <location>
        <begin position="7"/>
        <end position="144"/>
    </location>
</feature>
<dbReference type="InterPro" id="IPR002292">
    <property type="entry name" value="Orn/put_carbamltrans"/>
</dbReference>
<keyword evidence="1 2" id="KW-0808">Transferase</keyword>
<dbReference type="InterPro" id="IPR036901">
    <property type="entry name" value="Asp/Orn_carbamoylTrfase_sf"/>
</dbReference>
<feature type="domain" description="Aspartate/ornithine carbamoyltransferase Asp/Orn-binding" evidence="3">
    <location>
        <begin position="152"/>
        <end position="307"/>
    </location>
</feature>
<evidence type="ECO:0000259" key="3">
    <source>
        <dbReference type="Pfam" id="PF00185"/>
    </source>
</evidence>
<comment type="caution">
    <text evidence="5">The sequence shown here is derived from an EMBL/GenBank/DDBJ whole genome shotgun (WGS) entry which is preliminary data.</text>
</comment>
<sequence>MNAAAIRHLISTHDLTDAELTSLVERGAGFADGTIYPSDQLAGLVVGILFLKTSTRTRTSFSTAALRLGAQIVSYGPNDLQTNTGESLSDTAEVLSRMLDMLVVRTSGDPADLRTLAGQQRMAVVNAMTADEHPTQAVADLTTLLRHFGHVDGLRICYVGEGNNTAAALALTLSRFKGVHLELRTPPGYGLEPAILSSAVENAANSGATVTELHTMDSAPAGFDAFYTTRWQTTGTIKPDPHWRDAFTPFQVTSALWDKSPEAVFLHDLPAHRGEDVTTEVLEGPHSLAFDQAENKMYAAMAVLEWCAGRLRSDGSSGTA</sequence>
<dbReference type="EMBL" id="JBHSXS010000008">
    <property type="protein sequence ID" value="MFC6881502.1"/>
    <property type="molecule type" value="Genomic_DNA"/>
</dbReference>
<gene>
    <name evidence="5" type="ORF">ACFQKB_17190</name>
</gene>
<comment type="similarity">
    <text evidence="2">Belongs to the aspartate/ornithine carbamoyltransferase superfamily.</text>
</comment>
<dbReference type="PRINTS" id="PR00100">
    <property type="entry name" value="AOTCASE"/>
</dbReference>
<evidence type="ECO:0000313" key="5">
    <source>
        <dbReference type="EMBL" id="MFC6881502.1"/>
    </source>
</evidence>
<evidence type="ECO:0000256" key="2">
    <source>
        <dbReference type="RuleBase" id="RU003634"/>
    </source>
</evidence>
<evidence type="ECO:0000313" key="6">
    <source>
        <dbReference type="Proteomes" id="UP001596380"/>
    </source>
</evidence>
<accession>A0ABW2CJ31</accession>
<dbReference type="Pfam" id="PF02729">
    <property type="entry name" value="OTCace_N"/>
    <property type="match status" value="1"/>
</dbReference>
<keyword evidence="6" id="KW-1185">Reference proteome</keyword>
<organism evidence="5 6">
    <name type="scientific">Actinomadura yumaensis</name>
    <dbReference type="NCBI Taxonomy" id="111807"/>
    <lineage>
        <taxon>Bacteria</taxon>
        <taxon>Bacillati</taxon>
        <taxon>Actinomycetota</taxon>
        <taxon>Actinomycetes</taxon>
        <taxon>Streptosporangiales</taxon>
        <taxon>Thermomonosporaceae</taxon>
        <taxon>Actinomadura</taxon>
    </lineage>
</organism>